<dbReference type="eggNOG" id="COG3637">
    <property type="taxonomic scope" value="Bacteria"/>
</dbReference>
<dbReference type="RefSeq" id="WP_013638462.1">
    <property type="nucleotide sequence ID" value="NC_015185.1"/>
</dbReference>
<dbReference type="STRING" id="868864.Dester_0869"/>
<accession>F0S3T7</accession>
<evidence type="ECO:0008006" key="4">
    <source>
        <dbReference type="Google" id="ProtNLM"/>
    </source>
</evidence>
<feature type="chain" id="PRO_5003258111" description="Outer membrane protein beta-barrel domain-containing protein" evidence="1">
    <location>
        <begin position="21"/>
        <end position="296"/>
    </location>
</feature>
<evidence type="ECO:0000256" key="1">
    <source>
        <dbReference type="SAM" id="SignalP"/>
    </source>
</evidence>
<evidence type="ECO:0000313" key="2">
    <source>
        <dbReference type="EMBL" id="ADY73509.1"/>
    </source>
</evidence>
<dbReference type="InParanoid" id="F0S3T7"/>
<organism evidence="2 3">
    <name type="scientific">Desulfurobacterium thermolithotrophum (strain DSM 11699 / BSA)</name>
    <dbReference type="NCBI Taxonomy" id="868864"/>
    <lineage>
        <taxon>Bacteria</taxon>
        <taxon>Pseudomonadati</taxon>
        <taxon>Aquificota</taxon>
        <taxon>Aquificia</taxon>
        <taxon>Desulfurobacteriales</taxon>
        <taxon>Desulfurobacteriaceae</taxon>
        <taxon>Desulfurobacterium</taxon>
    </lineage>
</organism>
<dbReference type="Proteomes" id="UP000007102">
    <property type="component" value="Chromosome"/>
</dbReference>
<proteinExistence type="predicted"/>
<feature type="signal peptide" evidence="1">
    <location>
        <begin position="1"/>
        <end position="20"/>
    </location>
</feature>
<name>F0S3T7_DESTD</name>
<dbReference type="OrthoDB" id="9775762at2"/>
<protein>
    <recommendedName>
        <fullName evidence="4">Outer membrane protein beta-barrel domain-containing protein</fullName>
    </recommendedName>
</protein>
<keyword evidence="3" id="KW-1185">Reference proteome</keyword>
<reference evidence="2 3" key="1">
    <citation type="journal article" date="2011" name="Stand. Genomic Sci.">
        <title>Complete genome sequence of the thermophilic sulfur-reducer Desulfurobacterium thermolithotrophum type strain (BSA(T)) from a deep-sea hydrothermal vent.</title>
        <authorList>
            <person name="Goker M."/>
            <person name="Daligault H."/>
            <person name="Mwirichia R."/>
            <person name="Lapidus A."/>
            <person name="Lucas S."/>
            <person name="Deshpande S."/>
            <person name="Pagani I."/>
            <person name="Tapia R."/>
            <person name="Cheng J.F."/>
            <person name="Goodwin L."/>
            <person name="Pitluck S."/>
            <person name="Liolios K."/>
            <person name="Ivanova N."/>
            <person name="Mavromatis K."/>
            <person name="Mikhailova N."/>
            <person name="Pati A."/>
            <person name="Chen A."/>
            <person name="Palaniappan K."/>
            <person name="Han C."/>
            <person name="Land M."/>
            <person name="Hauser L."/>
            <person name="Pan C."/>
            <person name="Brambilla E.M."/>
            <person name="Rohde M."/>
            <person name="Spring S."/>
            <person name="Sikorski J."/>
            <person name="Wirth R."/>
            <person name="Detter J.C."/>
            <person name="Woyke T."/>
            <person name="Bristow J."/>
            <person name="Eisen J.A."/>
            <person name="Markowitz V."/>
            <person name="Hugenholtz P."/>
            <person name="Kyrpides N.C."/>
            <person name="Klenk H.P."/>
        </authorList>
    </citation>
    <scope>NUCLEOTIDE SEQUENCE [LARGE SCALE GENOMIC DNA]</scope>
    <source>
        <strain evidence="3">DSM 11699 / BSA</strain>
    </source>
</reference>
<dbReference type="EMBL" id="CP002543">
    <property type="protein sequence ID" value="ADY73509.1"/>
    <property type="molecule type" value="Genomic_DNA"/>
</dbReference>
<keyword evidence="1" id="KW-0732">Signal</keyword>
<gene>
    <name evidence="2" type="ordered locus">Dester_0869</name>
</gene>
<dbReference type="KEGG" id="dte:Dester_0869"/>
<evidence type="ECO:0000313" key="3">
    <source>
        <dbReference type="Proteomes" id="UP000007102"/>
    </source>
</evidence>
<sequence length="296" mass="33016">MRKLLLACSLLAFGSLGANAQELKVTGYEALYGSYINYSGSGIKDYGYATTGYLSIGDGIENNVQLGAGYTHIKYKDKSTLNQRDFTAVYSNTNGILKNHTFTFGGHYINSDDKLTDGGYTLFFDGTYFQTENQYPYAFSWNAGVGIYYSDYNKTTDFYVFQLTPHSTVKLFSDFQKGALYLDTTGYYIHVSKSKKIGIGSSNYYSLDAALRYYYGNYDFKVGGWIGEQIFAVKNGGFVVYNLTEKYKGGVYGGVGYTFSNGLRLALDFSINDYKEVSVNKDVTQTVGTISLGYRF</sequence>
<reference evidence="3" key="2">
    <citation type="submission" date="2011-02" db="EMBL/GenBank/DDBJ databases">
        <title>The complete genome of Desulfurobacterium thermolithotrophum DSM 11699.</title>
        <authorList>
            <consortium name="US DOE Joint Genome Institute (JGI-PGF)"/>
            <person name="Lucas S."/>
            <person name="Copeland A."/>
            <person name="Lapidus A."/>
            <person name="Bruce D."/>
            <person name="Goodwin L."/>
            <person name="Pitluck S."/>
            <person name="Kyrpides N."/>
            <person name="Mavromatis K."/>
            <person name="Pagani I."/>
            <person name="Ivanova N."/>
            <person name="Mikhailova N."/>
            <person name="Daligault H."/>
            <person name="Detter J.C."/>
            <person name="Tapia R."/>
            <person name="Han C."/>
            <person name="Land M."/>
            <person name="Hauser L."/>
            <person name="Markowitz V."/>
            <person name="Cheng J.-F."/>
            <person name="Hugenholtz P."/>
            <person name="Woyke T."/>
            <person name="Wu D."/>
            <person name="Spring S."/>
            <person name="Brambilla E."/>
            <person name="Klenk H.-P."/>
            <person name="Eisen J.A."/>
        </authorList>
    </citation>
    <scope>NUCLEOTIDE SEQUENCE [LARGE SCALE GENOMIC DNA]</scope>
    <source>
        <strain evidence="3">DSM 11699 / BSA</strain>
    </source>
</reference>
<dbReference type="HOGENOM" id="CLU_979529_0_0_0"/>
<dbReference type="AlphaFoldDB" id="F0S3T7"/>